<accession>A0A098EEV1</accession>
<dbReference type="InterPro" id="IPR003593">
    <property type="entry name" value="AAA+_ATPase"/>
</dbReference>
<name>A0A098EEV1_9ZZZZ</name>
<keyword evidence="3" id="KW-0067">ATP-binding</keyword>
<organism evidence="5">
    <name type="scientific">groundwater metagenome</name>
    <dbReference type="NCBI Taxonomy" id="717931"/>
    <lineage>
        <taxon>unclassified sequences</taxon>
        <taxon>metagenomes</taxon>
        <taxon>ecological metagenomes</taxon>
    </lineage>
</organism>
<dbReference type="CDD" id="cd03255">
    <property type="entry name" value="ABC_MJ0796_LolCDE_FtsE"/>
    <property type="match status" value="1"/>
</dbReference>
<dbReference type="GO" id="GO:0005886">
    <property type="term" value="C:plasma membrane"/>
    <property type="evidence" value="ECO:0007669"/>
    <property type="project" value="TreeGrafter"/>
</dbReference>
<gene>
    <name evidence="5" type="ORF">MSIBF_A4160003</name>
</gene>
<dbReference type="FunFam" id="3.40.50.300:FF:000032">
    <property type="entry name" value="Export ABC transporter ATP-binding protein"/>
    <property type="match status" value="1"/>
</dbReference>
<dbReference type="GO" id="GO:0005524">
    <property type="term" value="F:ATP binding"/>
    <property type="evidence" value="ECO:0007669"/>
    <property type="project" value="UniProtKB-KW"/>
</dbReference>
<dbReference type="EMBL" id="CCXY01000353">
    <property type="protein sequence ID" value="CEG13555.1"/>
    <property type="molecule type" value="Genomic_DNA"/>
</dbReference>
<evidence type="ECO:0000256" key="2">
    <source>
        <dbReference type="ARBA" id="ARBA00022741"/>
    </source>
</evidence>
<dbReference type="PROSITE" id="PS50893">
    <property type="entry name" value="ABC_TRANSPORTER_2"/>
    <property type="match status" value="1"/>
</dbReference>
<dbReference type="Pfam" id="PF00005">
    <property type="entry name" value="ABC_tran"/>
    <property type="match status" value="1"/>
</dbReference>
<dbReference type="SMART" id="SM00382">
    <property type="entry name" value="AAA"/>
    <property type="match status" value="1"/>
</dbReference>
<sequence length="224" mass="24807">MFVIRTKNLQKIFNKGKKNEFSAIKGINLSIDEGEFVAITGSSGCGKSTLLNLISTIDSPTEGKIYIYDKEISNMSDDEKAILRRKIFGFVFQQFNLINSLTVLENITMPMRLEGLNSWKSEERAKFLINQVGLEGKGNNKISEISGGQMQRVAIARALANNPKIILADEPTGNLDSKSGMQIMEILKDLNKSGITLIIVTHDLNIANTAERIIKIKDGEIVES</sequence>
<dbReference type="InterPro" id="IPR003439">
    <property type="entry name" value="ABC_transporter-like_ATP-bd"/>
</dbReference>
<protein>
    <recommendedName>
        <fullName evidence="4">ABC transporter domain-containing protein</fullName>
    </recommendedName>
</protein>
<keyword evidence="2" id="KW-0547">Nucleotide-binding</keyword>
<evidence type="ECO:0000313" key="5">
    <source>
        <dbReference type="EMBL" id="CEG13555.1"/>
    </source>
</evidence>
<dbReference type="PANTHER" id="PTHR24220">
    <property type="entry name" value="IMPORT ATP-BINDING PROTEIN"/>
    <property type="match status" value="1"/>
</dbReference>
<feature type="domain" description="ABC transporter" evidence="4">
    <location>
        <begin position="4"/>
        <end position="224"/>
    </location>
</feature>
<dbReference type="GO" id="GO:0016887">
    <property type="term" value="F:ATP hydrolysis activity"/>
    <property type="evidence" value="ECO:0007669"/>
    <property type="project" value="InterPro"/>
</dbReference>
<evidence type="ECO:0000256" key="3">
    <source>
        <dbReference type="ARBA" id="ARBA00022840"/>
    </source>
</evidence>
<dbReference type="InterPro" id="IPR015854">
    <property type="entry name" value="ABC_transpr_LolD-like"/>
</dbReference>
<evidence type="ECO:0000259" key="4">
    <source>
        <dbReference type="PROSITE" id="PS50893"/>
    </source>
</evidence>
<dbReference type="SUPFAM" id="SSF52540">
    <property type="entry name" value="P-loop containing nucleoside triphosphate hydrolases"/>
    <property type="match status" value="1"/>
</dbReference>
<dbReference type="AlphaFoldDB" id="A0A098EEV1"/>
<dbReference type="PROSITE" id="PS00211">
    <property type="entry name" value="ABC_TRANSPORTER_1"/>
    <property type="match status" value="1"/>
</dbReference>
<dbReference type="InterPro" id="IPR017911">
    <property type="entry name" value="MacB-like_ATP-bd"/>
</dbReference>
<dbReference type="GO" id="GO:0022857">
    <property type="term" value="F:transmembrane transporter activity"/>
    <property type="evidence" value="ECO:0007669"/>
    <property type="project" value="TreeGrafter"/>
</dbReference>
<keyword evidence="1" id="KW-0813">Transport</keyword>
<dbReference type="InterPro" id="IPR017871">
    <property type="entry name" value="ABC_transporter-like_CS"/>
</dbReference>
<dbReference type="Gene3D" id="3.40.50.300">
    <property type="entry name" value="P-loop containing nucleotide triphosphate hydrolases"/>
    <property type="match status" value="1"/>
</dbReference>
<evidence type="ECO:0000256" key="1">
    <source>
        <dbReference type="ARBA" id="ARBA00022448"/>
    </source>
</evidence>
<dbReference type="PANTHER" id="PTHR24220:SF86">
    <property type="entry name" value="ABC TRANSPORTER ABCH.1"/>
    <property type="match status" value="1"/>
</dbReference>
<dbReference type="GO" id="GO:0098796">
    <property type="term" value="C:membrane protein complex"/>
    <property type="evidence" value="ECO:0007669"/>
    <property type="project" value="UniProtKB-ARBA"/>
</dbReference>
<reference evidence="5" key="1">
    <citation type="submission" date="2014-09" db="EMBL/GenBank/DDBJ databases">
        <authorList>
            <person name="Probst J Alexander"/>
        </authorList>
    </citation>
    <scope>NUCLEOTIDE SEQUENCE</scope>
</reference>
<proteinExistence type="predicted"/>
<dbReference type="InterPro" id="IPR027417">
    <property type="entry name" value="P-loop_NTPase"/>
</dbReference>